<proteinExistence type="predicted"/>
<dbReference type="Gene3D" id="3.90.550.10">
    <property type="entry name" value="Spore Coat Polysaccharide Biosynthesis Protein SpsA, Chain A"/>
    <property type="match status" value="1"/>
</dbReference>
<accession>A0ABX9N0Y8</accession>
<comment type="caution">
    <text evidence="1">The sequence shown here is derived from an EMBL/GenBank/DDBJ whole genome shotgun (WGS) entry which is preliminary data.</text>
</comment>
<protein>
    <recommendedName>
        <fullName evidence="3">NTP transferase domain-containing protein</fullName>
    </recommendedName>
</protein>
<evidence type="ECO:0000313" key="1">
    <source>
        <dbReference type="EMBL" id="RII85782.1"/>
    </source>
</evidence>
<reference evidence="1 2" key="1">
    <citation type="submission" date="2018-08" db="EMBL/GenBank/DDBJ databases">
        <title>Genome Sequence of Clavibacter michiganensis Subspecies type strains, and the Atypical Peach-Colored Strains Isolated from Tomato.</title>
        <authorList>
            <person name="Osdaghi E."/>
            <person name="Portier P."/>
            <person name="Briand M."/>
            <person name="Jacques M.-A."/>
        </authorList>
    </citation>
    <scope>NUCLEOTIDE SEQUENCE [LARGE SCALE GENOMIC DNA]</scope>
    <source>
        <strain evidence="1 2">CFBP 8216</strain>
    </source>
</reference>
<gene>
    <name evidence="1" type="ORF">DZF98_17205</name>
</gene>
<keyword evidence="2" id="KW-1185">Reference proteome</keyword>
<dbReference type="InterPro" id="IPR029044">
    <property type="entry name" value="Nucleotide-diphossugar_trans"/>
</dbReference>
<dbReference type="Proteomes" id="UP000265355">
    <property type="component" value="Unassembled WGS sequence"/>
</dbReference>
<feature type="non-terminal residue" evidence="1">
    <location>
        <position position="63"/>
    </location>
</feature>
<evidence type="ECO:0008006" key="3">
    <source>
        <dbReference type="Google" id="ProtNLM"/>
    </source>
</evidence>
<dbReference type="EMBL" id="QWEE01000732">
    <property type="protein sequence ID" value="RII85782.1"/>
    <property type="molecule type" value="Genomic_DNA"/>
</dbReference>
<sequence length="63" mass="6328">MSAGSTDVHAARVVADPLHTVRVPADPLRADDAAAVVLAGGRARRLGGIDKTALARGGVSLLD</sequence>
<organism evidence="1 2">
    <name type="scientific">Clavibacter californiensis</name>
    <dbReference type="NCBI Taxonomy" id="1401995"/>
    <lineage>
        <taxon>Bacteria</taxon>
        <taxon>Bacillati</taxon>
        <taxon>Actinomycetota</taxon>
        <taxon>Actinomycetes</taxon>
        <taxon>Micrococcales</taxon>
        <taxon>Microbacteriaceae</taxon>
        <taxon>Clavibacter</taxon>
    </lineage>
</organism>
<evidence type="ECO:0000313" key="2">
    <source>
        <dbReference type="Proteomes" id="UP000265355"/>
    </source>
</evidence>
<name>A0ABX9N0Y8_9MICO</name>